<dbReference type="EMBL" id="JACYFG010000042">
    <property type="protein sequence ID" value="MBD5781512.1"/>
    <property type="molecule type" value="Genomic_DNA"/>
</dbReference>
<keyword evidence="4" id="KW-0804">Transcription</keyword>
<dbReference type="InterPro" id="IPR018062">
    <property type="entry name" value="HTH_AraC-typ_CS"/>
</dbReference>
<evidence type="ECO:0000256" key="1">
    <source>
        <dbReference type="ARBA" id="ARBA00023015"/>
    </source>
</evidence>
<reference evidence="6" key="1">
    <citation type="submission" date="2020-09" db="EMBL/GenBank/DDBJ databases">
        <title>Pelagicoccus enzymogenes sp. nov. with an EPS production, isolated from marine sediment.</title>
        <authorList>
            <person name="Feng X."/>
        </authorList>
    </citation>
    <scope>NUCLEOTIDE SEQUENCE</scope>
    <source>
        <strain evidence="6">NFK12</strain>
    </source>
</reference>
<keyword evidence="2" id="KW-0238">DNA-binding</keyword>
<dbReference type="SUPFAM" id="SSF51215">
    <property type="entry name" value="Regulatory protein AraC"/>
    <property type="match status" value="1"/>
</dbReference>
<dbReference type="SUPFAM" id="SSF46689">
    <property type="entry name" value="Homeodomain-like"/>
    <property type="match status" value="2"/>
</dbReference>
<dbReference type="AlphaFoldDB" id="A0A927IGT3"/>
<evidence type="ECO:0000313" key="6">
    <source>
        <dbReference type="EMBL" id="MBD5781512.1"/>
    </source>
</evidence>
<dbReference type="PANTHER" id="PTHR46796">
    <property type="entry name" value="HTH-TYPE TRANSCRIPTIONAL ACTIVATOR RHAS-RELATED"/>
    <property type="match status" value="1"/>
</dbReference>
<dbReference type="InterPro" id="IPR037923">
    <property type="entry name" value="HTH-like"/>
</dbReference>
<dbReference type="PROSITE" id="PS00041">
    <property type="entry name" value="HTH_ARAC_FAMILY_1"/>
    <property type="match status" value="1"/>
</dbReference>
<dbReference type="RefSeq" id="WP_191618610.1">
    <property type="nucleotide sequence ID" value="NZ_JACYFG010000042.1"/>
</dbReference>
<organism evidence="6 7">
    <name type="scientific">Pelagicoccus enzymogenes</name>
    <dbReference type="NCBI Taxonomy" id="2773457"/>
    <lineage>
        <taxon>Bacteria</taxon>
        <taxon>Pseudomonadati</taxon>
        <taxon>Verrucomicrobiota</taxon>
        <taxon>Opitutia</taxon>
        <taxon>Puniceicoccales</taxon>
        <taxon>Pelagicoccaceae</taxon>
        <taxon>Pelagicoccus</taxon>
    </lineage>
</organism>
<evidence type="ECO:0000313" key="7">
    <source>
        <dbReference type="Proteomes" id="UP000622317"/>
    </source>
</evidence>
<keyword evidence="1" id="KW-0805">Transcription regulation</keyword>
<dbReference type="InterPro" id="IPR018060">
    <property type="entry name" value="HTH_AraC"/>
</dbReference>
<gene>
    <name evidence="6" type="ORF">IEN85_18570</name>
</gene>
<dbReference type="PROSITE" id="PS01124">
    <property type="entry name" value="HTH_ARAC_FAMILY_2"/>
    <property type="match status" value="1"/>
</dbReference>
<dbReference type="PRINTS" id="PR00032">
    <property type="entry name" value="HTHARAC"/>
</dbReference>
<evidence type="ECO:0000256" key="2">
    <source>
        <dbReference type="ARBA" id="ARBA00023125"/>
    </source>
</evidence>
<sequence length="251" mass="28512">MLRSVVHYHQMAGTQPVPHPVGRGWEIVEVVTSGRGWVQIDSEWVEVLPGALLWHMEGDCTIGRSDPDEPYSCFAVRIEGSLAPRHVPRLSFWPEVGQVQALAAETIRMFLDESFDRSALLDYLYSKLRYRSLLYEYRRDTVSVPEQLRSVRAMIESRYAESLKVEALAKAVGWSVPHLHDRFRAHFGTSPRQAILECRLRSAREQLVGTGLSIKEIAVATGFTHSSAFCSSFRRAMGMTPKAYRDAYYFG</sequence>
<comment type="caution">
    <text evidence="6">The sequence shown here is derived from an EMBL/GenBank/DDBJ whole genome shotgun (WGS) entry which is preliminary data.</text>
</comment>
<name>A0A927IGT3_9BACT</name>
<dbReference type="PANTHER" id="PTHR46796:SF7">
    <property type="entry name" value="ARAC FAMILY TRANSCRIPTIONAL REGULATOR"/>
    <property type="match status" value="1"/>
</dbReference>
<dbReference type="Pfam" id="PF12833">
    <property type="entry name" value="HTH_18"/>
    <property type="match status" value="1"/>
</dbReference>
<keyword evidence="3" id="KW-0010">Activator</keyword>
<protein>
    <submittedName>
        <fullName evidence="6">Helix-turn-helix transcriptional regulator</fullName>
    </submittedName>
</protein>
<proteinExistence type="predicted"/>
<dbReference type="InterPro" id="IPR020449">
    <property type="entry name" value="Tscrpt_reg_AraC-type_HTH"/>
</dbReference>
<dbReference type="GO" id="GO:0003700">
    <property type="term" value="F:DNA-binding transcription factor activity"/>
    <property type="evidence" value="ECO:0007669"/>
    <property type="project" value="InterPro"/>
</dbReference>
<dbReference type="GO" id="GO:0043565">
    <property type="term" value="F:sequence-specific DNA binding"/>
    <property type="evidence" value="ECO:0007669"/>
    <property type="project" value="InterPro"/>
</dbReference>
<dbReference type="SMART" id="SM00342">
    <property type="entry name" value="HTH_ARAC"/>
    <property type="match status" value="1"/>
</dbReference>
<evidence type="ECO:0000256" key="3">
    <source>
        <dbReference type="ARBA" id="ARBA00023159"/>
    </source>
</evidence>
<evidence type="ECO:0000259" key="5">
    <source>
        <dbReference type="PROSITE" id="PS01124"/>
    </source>
</evidence>
<dbReference type="Proteomes" id="UP000622317">
    <property type="component" value="Unassembled WGS sequence"/>
</dbReference>
<dbReference type="Gene3D" id="1.10.10.60">
    <property type="entry name" value="Homeodomain-like"/>
    <property type="match status" value="1"/>
</dbReference>
<keyword evidence="7" id="KW-1185">Reference proteome</keyword>
<feature type="domain" description="HTH araC/xylS-type" evidence="5">
    <location>
        <begin position="149"/>
        <end position="247"/>
    </location>
</feature>
<accession>A0A927IGT3</accession>
<dbReference type="InterPro" id="IPR050204">
    <property type="entry name" value="AraC_XylS_family_regulators"/>
</dbReference>
<evidence type="ECO:0000256" key="4">
    <source>
        <dbReference type="ARBA" id="ARBA00023163"/>
    </source>
</evidence>
<dbReference type="InterPro" id="IPR009057">
    <property type="entry name" value="Homeodomain-like_sf"/>
</dbReference>